<dbReference type="InterPro" id="IPR002524">
    <property type="entry name" value="Cation_efflux"/>
</dbReference>
<evidence type="ECO:0000256" key="3">
    <source>
        <dbReference type="ARBA" id="ARBA00022989"/>
    </source>
</evidence>
<dbReference type="PANTHER" id="PTHR11562:SF17">
    <property type="entry name" value="RE54080P-RELATED"/>
    <property type="match status" value="1"/>
</dbReference>
<evidence type="ECO:0000256" key="5">
    <source>
        <dbReference type="SAM" id="Phobius"/>
    </source>
</evidence>
<reference evidence="7 8" key="1">
    <citation type="submission" date="2019-03" db="EMBL/GenBank/DDBJ databases">
        <title>Diversity of the mouse oral microbiome.</title>
        <authorList>
            <person name="Joseph S."/>
            <person name="Aduse-Opoku J."/>
            <person name="Curtis M."/>
            <person name="Wade W."/>
            <person name="Hashim A."/>
        </authorList>
    </citation>
    <scope>NUCLEOTIDE SEQUENCE [LARGE SCALE GENOMIC DNA]</scope>
    <source>
        <strain evidence="7 8">HT4</strain>
    </source>
</reference>
<feature type="transmembrane region" description="Helical" evidence="5">
    <location>
        <begin position="74"/>
        <end position="92"/>
    </location>
</feature>
<feature type="transmembrane region" description="Helical" evidence="5">
    <location>
        <begin position="33"/>
        <end position="53"/>
    </location>
</feature>
<dbReference type="RefSeq" id="WP_135052928.1">
    <property type="nucleotide sequence ID" value="NZ_CAKOCW010000024.1"/>
</dbReference>
<evidence type="ECO:0000313" key="7">
    <source>
        <dbReference type="EMBL" id="TFU30502.1"/>
    </source>
</evidence>
<feature type="transmembrane region" description="Helical" evidence="5">
    <location>
        <begin position="107"/>
        <end position="127"/>
    </location>
</feature>
<dbReference type="AlphaFoldDB" id="A0A4Y9FNQ6"/>
<feature type="domain" description="Cation efflux protein transmembrane" evidence="6">
    <location>
        <begin position="7"/>
        <end position="193"/>
    </location>
</feature>
<organism evidence="7 8">
    <name type="scientific">Streptococcus acidominimus</name>
    <dbReference type="NCBI Taxonomy" id="1326"/>
    <lineage>
        <taxon>Bacteria</taxon>
        <taxon>Bacillati</taxon>
        <taxon>Bacillota</taxon>
        <taxon>Bacilli</taxon>
        <taxon>Lactobacillales</taxon>
        <taxon>Streptococcaceae</taxon>
        <taxon>Streptococcus</taxon>
    </lineage>
</organism>
<keyword evidence="3 5" id="KW-1133">Transmembrane helix</keyword>
<dbReference type="Proteomes" id="UP000297747">
    <property type="component" value="Unassembled WGS sequence"/>
</dbReference>
<dbReference type="GO" id="GO:0005385">
    <property type="term" value="F:zinc ion transmembrane transporter activity"/>
    <property type="evidence" value="ECO:0007669"/>
    <property type="project" value="TreeGrafter"/>
</dbReference>
<keyword evidence="2 5" id="KW-0812">Transmembrane</keyword>
<dbReference type="Pfam" id="PF01545">
    <property type="entry name" value="Cation_efflux"/>
    <property type="match status" value="1"/>
</dbReference>
<dbReference type="SUPFAM" id="SSF161111">
    <property type="entry name" value="Cation efflux protein transmembrane domain-like"/>
    <property type="match status" value="1"/>
</dbReference>
<feature type="transmembrane region" description="Helical" evidence="5">
    <location>
        <begin position="139"/>
        <end position="159"/>
    </location>
</feature>
<gene>
    <name evidence="7" type="ORF">E4U01_06005</name>
</gene>
<proteinExistence type="predicted"/>
<evidence type="ECO:0000256" key="1">
    <source>
        <dbReference type="ARBA" id="ARBA00004141"/>
    </source>
</evidence>
<dbReference type="NCBIfam" id="TIGR01297">
    <property type="entry name" value="CDF"/>
    <property type="match status" value="1"/>
</dbReference>
<feature type="transmembrane region" description="Helical" evidence="5">
    <location>
        <begin position="165"/>
        <end position="182"/>
    </location>
</feature>
<dbReference type="InterPro" id="IPR050681">
    <property type="entry name" value="CDF/SLC30A"/>
</dbReference>
<comment type="caution">
    <text evidence="7">The sequence shown here is derived from an EMBL/GenBank/DDBJ whole genome shotgun (WGS) entry which is preliminary data.</text>
</comment>
<dbReference type="GO" id="GO:0005886">
    <property type="term" value="C:plasma membrane"/>
    <property type="evidence" value="ECO:0007669"/>
    <property type="project" value="TreeGrafter"/>
</dbReference>
<dbReference type="InterPro" id="IPR027469">
    <property type="entry name" value="Cation_efflux_TMD_sf"/>
</dbReference>
<evidence type="ECO:0000256" key="4">
    <source>
        <dbReference type="ARBA" id="ARBA00023136"/>
    </source>
</evidence>
<dbReference type="PANTHER" id="PTHR11562">
    <property type="entry name" value="CATION EFFLUX PROTEIN/ ZINC TRANSPORTER"/>
    <property type="match status" value="1"/>
</dbReference>
<evidence type="ECO:0000259" key="6">
    <source>
        <dbReference type="Pfam" id="PF01545"/>
    </source>
</evidence>
<feature type="transmembrane region" description="Helical" evidence="5">
    <location>
        <begin position="7"/>
        <end position="27"/>
    </location>
</feature>
<keyword evidence="4 5" id="KW-0472">Membrane</keyword>
<evidence type="ECO:0000256" key="2">
    <source>
        <dbReference type="ARBA" id="ARBA00022692"/>
    </source>
</evidence>
<protein>
    <submittedName>
        <fullName evidence="7">Cation transporter</fullName>
    </submittedName>
</protein>
<dbReference type="InterPro" id="IPR058533">
    <property type="entry name" value="Cation_efflux_TM"/>
</dbReference>
<dbReference type="EMBL" id="SPQA01000018">
    <property type="protein sequence ID" value="TFU30502.1"/>
    <property type="molecule type" value="Genomic_DNA"/>
</dbReference>
<comment type="subcellular location">
    <subcellularLocation>
        <location evidence="1">Membrane</location>
        <topology evidence="1">Multi-pass membrane protein</topology>
    </subcellularLocation>
</comment>
<evidence type="ECO:0000313" key="8">
    <source>
        <dbReference type="Proteomes" id="UP000297747"/>
    </source>
</evidence>
<accession>A0A4Y9FNQ6</accession>
<name>A0A4Y9FNQ6_STRAI</name>
<sequence>MSTHKNIWIACCLNLGFAILEAVFGVLFHSSLILADAVHDAGDALAIGLSAFFESYARKKADGRYTLGYKRYSLLGALLVSIILITGSLFVIRENIPKLLAPEKVDHQGMFVLALCAIAVNLVGKWMMEKGHSQHEKVLSLHFLEDLLGWLLVLVLSVIFQWTDWYILDPLFSLLIAGFILYKALGQFWENLELVLEATPKGINREKLAQELETISALEAVLQLQVWTLDGLEHCAMVHIQVKDGEDMRESKRLVRTRLQDYGIRQISIECDSSSTTHGSHEQVSENILNN</sequence>
<dbReference type="Gene3D" id="1.20.1510.10">
    <property type="entry name" value="Cation efflux protein transmembrane domain"/>
    <property type="match status" value="1"/>
</dbReference>